<dbReference type="EMBL" id="BGZK01001241">
    <property type="protein sequence ID" value="GBP75247.1"/>
    <property type="molecule type" value="Genomic_DNA"/>
</dbReference>
<protein>
    <submittedName>
        <fullName evidence="1">Uncharacterized protein</fullName>
    </submittedName>
</protein>
<keyword evidence="2" id="KW-1185">Reference proteome</keyword>
<dbReference type="Proteomes" id="UP000299102">
    <property type="component" value="Unassembled WGS sequence"/>
</dbReference>
<reference evidence="1 2" key="1">
    <citation type="journal article" date="2019" name="Commun. Biol.">
        <title>The bagworm genome reveals a unique fibroin gene that provides high tensile strength.</title>
        <authorList>
            <person name="Kono N."/>
            <person name="Nakamura H."/>
            <person name="Ohtoshi R."/>
            <person name="Tomita M."/>
            <person name="Numata K."/>
            <person name="Arakawa K."/>
        </authorList>
    </citation>
    <scope>NUCLEOTIDE SEQUENCE [LARGE SCALE GENOMIC DNA]</scope>
</reference>
<organism evidence="1 2">
    <name type="scientific">Eumeta variegata</name>
    <name type="common">Bagworm moth</name>
    <name type="synonym">Eumeta japonica</name>
    <dbReference type="NCBI Taxonomy" id="151549"/>
    <lineage>
        <taxon>Eukaryota</taxon>
        <taxon>Metazoa</taxon>
        <taxon>Ecdysozoa</taxon>
        <taxon>Arthropoda</taxon>
        <taxon>Hexapoda</taxon>
        <taxon>Insecta</taxon>
        <taxon>Pterygota</taxon>
        <taxon>Neoptera</taxon>
        <taxon>Endopterygota</taxon>
        <taxon>Lepidoptera</taxon>
        <taxon>Glossata</taxon>
        <taxon>Ditrysia</taxon>
        <taxon>Tineoidea</taxon>
        <taxon>Psychidae</taxon>
        <taxon>Oiketicinae</taxon>
        <taxon>Eumeta</taxon>
    </lineage>
</organism>
<sequence>MRVPIHTLDPPISVYGQIRVNKNELSVVVEPYCVATNLAAVRADSGLARPMTSYALTYSCEVTPSAVCFVQ</sequence>
<name>A0A4C1YLH2_EUMVA</name>
<evidence type="ECO:0000313" key="2">
    <source>
        <dbReference type="Proteomes" id="UP000299102"/>
    </source>
</evidence>
<gene>
    <name evidence="1" type="ORF">EVAR_45446_1</name>
</gene>
<dbReference type="AlphaFoldDB" id="A0A4C1YLH2"/>
<proteinExistence type="predicted"/>
<accession>A0A4C1YLH2</accession>
<comment type="caution">
    <text evidence="1">The sequence shown here is derived from an EMBL/GenBank/DDBJ whole genome shotgun (WGS) entry which is preliminary data.</text>
</comment>
<evidence type="ECO:0000313" key="1">
    <source>
        <dbReference type="EMBL" id="GBP75247.1"/>
    </source>
</evidence>